<keyword evidence="2" id="KW-0812">Transmembrane</keyword>
<dbReference type="PANTHER" id="PTHR39608">
    <property type="entry name" value="INTEGRAL MEMBRANE PROTEIN (AFU_ORTHOLOGUE AFUA_5G08640)"/>
    <property type="match status" value="1"/>
</dbReference>
<dbReference type="EMBL" id="JAAMPI010000586">
    <property type="protein sequence ID" value="KAF4630128.1"/>
    <property type="molecule type" value="Genomic_DNA"/>
</dbReference>
<reference evidence="3 4" key="1">
    <citation type="submission" date="2020-03" db="EMBL/GenBank/DDBJ databases">
        <title>Draft Genome Sequence of Cudoniella acicularis.</title>
        <authorList>
            <person name="Buettner E."/>
            <person name="Kellner H."/>
        </authorList>
    </citation>
    <scope>NUCLEOTIDE SEQUENCE [LARGE SCALE GENOMIC DNA]</scope>
    <source>
        <strain evidence="3 4">DSM 108380</strain>
    </source>
</reference>
<evidence type="ECO:0000256" key="1">
    <source>
        <dbReference type="SAM" id="MobiDB-lite"/>
    </source>
</evidence>
<evidence type="ECO:0008006" key="5">
    <source>
        <dbReference type="Google" id="ProtNLM"/>
    </source>
</evidence>
<accession>A0A8H4RI89</accession>
<feature type="region of interest" description="Disordered" evidence="1">
    <location>
        <begin position="180"/>
        <end position="210"/>
    </location>
</feature>
<dbReference type="PANTHER" id="PTHR39608:SF1">
    <property type="entry name" value="INTEGRAL MEMBRANE PROTEIN (AFU_ORTHOLOGUE AFUA_5G08640)"/>
    <property type="match status" value="1"/>
</dbReference>
<protein>
    <recommendedName>
        <fullName evidence="5">MARVEL domain-containing protein</fullName>
    </recommendedName>
</protein>
<keyword evidence="4" id="KW-1185">Reference proteome</keyword>
<feature type="transmembrane region" description="Helical" evidence="2">
    <location>
        <begin position="139"/>
        <end position="159"/>
    </location>
</feature>
<feature type="transmembrane region" description="Helical" evidence="2">
    <location>
        <begin position="68"/>
        <end position="90"/>
    </location>
</feature>
<gene>
    <name evidence="3" type="ORF">G7Y89_g8020</name>
</gene>
<keyword evidence="2" id="KW-0472">Membrane</keyword>
<feature type="transmembrane region" description="Helical" evidence="2">
    <location>
        <begin position="12"/>
        <end position="33"/>
    </location>
</feature>
<feature type="transmembrane region" description="Helical" evidence="2">
    <location>
        <begin position="45"/>
        <end position="63"/>
    </location>
</feature>
<comment type="caution">
    <text evidence="3">The sequence shown here is derived from an EMBL/GenBank/DDBJ whole genome shotgun (WGS) entry which is preliminary data.</text>
</comment>
<organism evidence="3 4">
    <name type="scientific">Cudoniella acicularis</name>
    <dbReference type="NCBI Taxonomy" id="354080"/>
    <lineage>
        <taxon>Eukaryota</taxon>
        <taxon>Fungi</taxon>
        <taxon>Dikarya</taxon>
        <taxon>Ascomycota</taxon>
        <taxon>Pezizomycotina</taxon>
        <taxon>Leotiomycetes</taxon>
        <taxon>Helotiales</taxon>
        <taxon>Tricladiaceae</taxon>
        <taxon>Cudoniella</taxon>
    </lineage>
</organism>
<keyword evidence="2" id="KW-1133">Transmembrane helix</keyword>
<dbReference type="AlphaFoldDB" id="A0A8H4RI89"/>
<proteinExistence type="predicted"/>
<dbReference type="OrthoDB" id="4074965at2759"/>
<evidence type="ECO:0000313" key="4">
    <source>
        <dbReference type="Proteomes" id="UP000566819"/>
    </source>
</evidence>
<evidence type="ECO:0000313" key="3">
    <source>
        <dbReference type="EMBL" id="KAF4630128.1"/>
    </source>
</evidence>
<dbReference type="Proteomes" id="UP000566819">
    <property type="component" value="Unassembled WGS sequence"/>
</dbReference>
<evidence type="ECO:0000256" key="2">
    <source>
        <dbReference type="SAM" id="Phobius"/>
    </source>
</evidence>
<sequence length="210" mass="22997">MGTASTVINVILRFGELCSAAIVLGILSRFTYLVDQGHGSVDSKIIYAMTIAGISIVFSIIFFPPLRYVWWCFPLDFAIFIMWMVAFGLLENVGGGACNSFWSWNYWGYYWGGYYVNYSPAALRFNTVNYAGCSTWRTMLAFGFIGGMGWLVSSMLGVYKIATRNDKDEDAIARNNLEVGNQKGPINGGSAPHTDGATALVAEQPATTAP</sequence>
<name>A0A8H4RI89_9HELO</name>